<reference evidence="2 3" key="1">
    <citation type="journal article" date="2020" name="Cell">
        <title>Large-Scale Comparative Analyses of Tick Genomes Elucidate Their Genetic Diversity and Vector Capacities.</title>
        <authorList>
            <consortium name="Tick Genome and Microbiome Consortium (TIGMIC)"/>
            <person name="Jia N."/>
            <person name="Wang J."/>
            <person name="Shi W."/>
            <person name="Du L."/>
            <person name="Sun Y."/>
            <person name="Zhan W."/>
            <person name="Jiang J.F."/>
            <person name="Wang Q."/>
            <person name="Zhang B."/>
            <person name="Ji P."/>
            <person name="Bell-Sakyi L."/>
            <person name="Cui X.M."/>
            <person name="Yuan T.T."/>
            <person name="Jiang B.G."/>
            <person name="Yang W.F."/>
            <person name="Lam T.T."/>
            <person name="Chang Q.C."/>
            <person name="Ding S.J."/>
            <person name="Wang X.J."/>
            <person name="Zhu J.G."/>
            <person name="Ruan X.D."/>
            <person name="Zhao L."/>
            <person name="Wei J.T."/>
            <person name="Ye R.Z."/>
            <person name="Que T.C."/>
            <person name="Du C.H."/>
            <person name="Zhou Y.H."/>
            <person name="Cheng J.X."/>
            <person name="Dai P.F."/>
            <person name="Guo W.B."/>
            <person name="Han X.H."/>
            <person name="Huang E.J."/>
            <person name="Li L.F."/>
            <person name="Wei W."/>
            <person name="Gao Y.C."/>
            <person name="Liu J.Z."/>
            <person name="Shao H.Z."/>
            <person name="Wang X."/>
            <person name="Wang C.C."/>
            <person name="Yang T.C."/>
            <person name="Huo Q.B."/>
            <person name="Li W."/>
            <person name="Chen H.Y."/>
            <person name="Chen S.E."/>
            <person name="Zhou L.G."/>
            <person name="Ni X.B."/>
            <person name="Tian J.H."/>
            <person name="Sheng Y."/>
            <person name="Liu T."/>
            <person name="Pan Y.S."/>
            <person name="Xia L.Y."/>
            <person name="Li J."/>
            <person name="Zhao F."/>
            <person name="Cao W.C."/>
        </authorList>
    </citation>
    <scope>NUCLEOTIDE SEQUENCE [LARGE SCALE GENOMIC DNA]</scope>
    <source>
        <strain evidence="2">HaeL-2018</strain>
    </source>
</reference>
<dbReference type="VEuPathDB" id="VectorBase:HLOH_057733"/>
<gene>
    <name evidence="2" type="ORF">HPB48_022637</name>
</gene>
<organism evidence="2 3">
    <name type="scientific">Haemaphysalis longicornis</name>
    <name type="common">Bush tick</name>
    <dbReference type="NCBI Taxonomy" id="44386"/>
    <lineage>
        <taxon>Eukaryota</taxon>
        <taxon>Metazoa</taxon>
        <taxon>Ecdysozoa</taxon>
        <taxon>Arthropoda</taxon>
        <taxon>Chelicerata</taxon>
        <taxon>Arachnida</taxon>
        <taxon>Acari</taxon>
        <taxon>Parasitiformes</taxon>
        <taxon>Ixodida</taxon>
        <taxon>Ixodoidea</taxon>
        <taxon>Ixodidae</taxon>
        <taxon>Haemaphysalinae</taxon>
        <taxon>Haemaphysalis</taxon>
    </lineage>
</organism>
<evidence type="ECO:0000313" key="3">
    <source>
        <dbReference type="Proteomes" id="UP000821853"/>
    </source>
</evidence>
<evidence type="ECO:0000256" key="1">
    <source>
        <dbReference type="SAM" id="MobiDB-lite"/>
    </source>
</evidence>
<dbReference type="EMBL" id="JABSTR010000007">
    <property type="protein sequence ID" value="KAH9374629.1"/>
    <property type="molecule type" value="Genomic_DNA"/>
</dbReference>
<dbReference type="Proteomes" id="UP000821853">
    <property type="component" value="Chromosome 5"/>
</dbReference>
<name>A0A9J6GGW0_HAELO</name>
<protein>
    <submittedName>
        <fullName evidence="2">Uncharacterized protein</fullName>
    </submittedName>
</protein>
<comment type="caution">
    <text evidence="2">The sequence shown here is derived from an EMBL/GenBank/DDBJ whole genome shotgun (WGS) entry which is preliminary data.</text>
</comment>
<feature type="region of interest" description="Disordered" evidence="1">
    <location>
        <begin position="50"/>
        <end position="109"/>
    </location>
</feature>
<sequence>MVLAADGLHPSFGGVSLPVLALTTPLTQHPPEVQLQFLRVQLHNRRYFPHADHESRVPALKPIKWTRHQDPSHPSYASDDESVPALAPPQSSDGEMGARHPSYPQHAPT</sequence>
<dbReference type="AlphaFoldDB" id="A0A9J6GGW0"/>
<accession>A0A9J6GGW0</accession>
<evidence type="ECO:0000313" key="2">
    <source>
        <dbReference type="EMBL" id="KAH9374629.1"/>
    </source>
</evidence>
<keyword evidence="3" id="KW-1185">Reference proteome</keyword>
<proteinExistence type="predicted"/>